<protein>
    <recommendedName>
        <fullName evidence="4">HTH iclR-type domain-containing protein</fullName>
    </recommendedName>
</protein>
<evidence type="ECO:0000313" key="2">
    <source>
        <dbReference type="EMBL" id="MCY1075033.1"/>
    </source>
</evidence>
<dbReference type="Proteomes" id="UP001207654">
    <property type="component" value="Unassembled WGS sequence"/>
</dbReference>
<accession>A0ABT4A058</accession>
<keyword evidence="1" id="KW-1133">Transmembrane helix</keyword>
<gene>
    <name evidence="2" type="ORF">OV287_11065</name>
</gene>
<keyword evidence="1" id="KW-0472">Membrane</keyword>
<evidence type="ECO:0000313" key="3">
    <source>
        <dbReference type="Proteomes" id="UP001207654"/>
    </source>
</evidence>
<sequence>MLTPSLISLSLLAQLPIPGLERGPEKPASSVDPNYFELLERNSHIIYPALAVAVLGLITIAILQASKAQDMDGAVKAEFKKLIVDELRRYPAGLETPALAAATGLDRSKLVRLLDQMQQEGVLLSHTTTQRQTVWRVKGVGGRAY</sequence>
<keyword evidence="3" id="KW-1185">Reference proteome</keyword>
<name>A0ABT4A058_9BACT</name>
<proteinExistence type="predicted"/>
<dbReference type="RefSeq" id="WP_267533984.1">
    <property type="nucleotide sequence ID" value="NZ_JAPNKA010000001.1"/>
</dbReference>
<feature type="transmembrane region" description="Helical" evidence="1">
    <location>
        <begin position="46"/>
        <end position="63"/>
    </location>
</feature>
<evidence type="ECO:0008006" key="4">
    <source>
        <dbReference type="Google" id="ProtNLM"/>
    </source>
</evidence>
<keyword evidence="1" id="KW-0812">Transmembrane</keyword>
<organism evidence="2 3">
    <name type="scientific">Archangium lansingense</name>
    <dbReference type="NCBI Taxonomy" id="2995310"/>
    <lineage>
        <taxon>Bacteria</taxon>
        <taxon>Pseudomonadati</taxon>
        <taxon>Myxococcota</taxon>
        <taxon>Myxococcia</taxon>
        <taxon>Myxococcales</taxon>
        <taxon>Cystobacterineae</taxon>
        <taxon>Archangiaceae</taxon>
        <taxon>Archangium</taxon>
    </lineage>
</organism>
<reference evidence="2 3" key="1">
    <citation type="submission" date="2022-11" db="EMBL/GenBank/DDBJ databases">
        <title>Minimal conservation of predation-associated metabolite biosynthetic gene clusters underscores biosynthetic potential of Myxococcota including descriptions for ten novel species: Archangium lansinium sp. nov., Myxococcus landrumus sp. nov., Nannocystis bai.</title>
        <authorList>
            <person name="Ahearne A."/>
            <person name="Stevens C."/>
            <person name="Phillips K."/>
        </authorList>
    </citation>
    <scope>NUCLEOTIDE SEQUENCE [LARGE SCALE GENOMIC DNA]</scope>
    <source>
        <strain evidence="2 3">MIWBW</strain>
    </source>
</reference>
<evidence type="ECO:0000256" key="1">
    <source>
        <dbReference type="SAM" id="Phobius"/>
    </source>
</evidence>
<comment type="caution">
    <text evidence="2">The sequence shown here is derived from an EMBL/GenBank/DDBJ whole genome shotgun (WGS) entry which is preliminary data.</text>
</comment>
<dbReference type="EMBL" id="JAPNKA010000001">
    <property type="protein sequence ID" value="MCY1075033.1"/>
    <property type="molecule type" value="Genomic_DNA"/>
</dbReference>